<dbReference type="Gene3D" id="3.90.180.10">
    <property type="entry name" value="Medium-chain alcohol dehydrogenases, catalytic domain"/>
    <property type="match status" value="1"/>
</dbReference>
<dbReference type="OrthoDB" id="1879366at2759"/>
<dbReference type="InterPro" id="IPR002328">
    <property type="entry name" value="ADH_Zn_CS"/>
</dbReference>
<dbReference type="InterPro" id="IPR020843">
    <property type="entry name" value="ER"/>
</dbReference>
<feature type="domain" description="Enoyl reductase (ER)" evidence="6">
    <location>
        <begin position="14"/>
        <end position="338"/>
    </location>
</feature>
<dbReference type="GeneID" id="25278487"/>
<dbReference type="VEuPathDB" id="FungiDB:A1O9_03553"/>
<dbReference type="AlphaFoldDB" id="A0A072PQ12"/>
<dbReference type="SMART" id="SM00829">
    <property type="entry name" value="PKS_ER"/>
    <property type="match status" value="1"/>
</dbReference>
<name>A0A072PQ12_9EURO</name>
<gene>
    <name evidence="7" type="ORF">A1O9_03553</name>
</gene>
<comment type="cofactor">
    <cofactor evidence="1 5">
        <name>Zn(2+)</name>
        <dbReference type="ChEBI" id="CHEBI:29105"/>
    </cofactor>
</comment>
<dbReference type="InterPro" id="IPR036291">
    <property type="entry name" value="NAD(P)-bd_dom_sf"/>
</dbReference>
<dbReference type="GO" id="GO:0008270">
    <property type="term" value="F:zinc ion binding"/>
    <property type="evidence" value="ECO:0007669"/>
    <property type="project" value="InterPro"/>
</dbReference>
<dbReference type="InterPro" id="IPR013154">
    <property type="entry name" value="ADH-like_N"/>
</dbReference>
<keyword evidence="8" id="KW-1185">Reference proteome</keyword>
<dbReference type="FunFam" id="3.40.50.720:FF:000022">
    <property type="entry name" value="Cinnamyl alcohol dehydrogenase"/>
    <property type="match status" value="1"/>
</dbReference>
<evidence type="ECO:0000256" key="1">
    <source>
        <dbReference type="ARBA" id="ARBA00001947"/>
    </source>
</evidence>
<proteinExistence type="inferred from homology"/>
<reference evidence="7 8" key="1">
    <citation type="submission" date="2013-03" db="EMBL/GenBank/DDBJ databases">
        <title>The Genome Sequence of Exophiala aquamarina CBS 119918.</title>
        <authorList>
            <consortium name="The Broad Institute Genomics Platform"/>
            <person name="Cuomo C."/>
            <person name="de Hoog S."/>
            <person name="Gorbushina A."/>
            <person name="Walker B."/>
            <person name="Young S.K."/>
            <person name="Zeng Q."/>
            <person name="Gargeya S."/>
            <person name="Fitzgerald M."/>
            <person name="Haas B."/>
            <person name="Abouelleil A."/>
            <person name="Allen A.W."/>
            <person name="Alvarado L."/>
            <person name="Arachchi H.M."/>
            <person name="Berlin A.M."/>
            <person name="Chapman S.B."/>
            <person name="Gainer-Dewar J."/>
            <person name="Goldberg J."/>
            <person name="Griggs A."/>
            <person name="Gujja S."/>
            <person name="Hansen M."/>
            <person name="Howarth C."/>
            <person name="Imamovic A."/>
            <person name="Ireland A."/>
            <person name="Larimer J."/>
            <person name="McCowan C."/>
            <person name="Murphy C."/>
            <person name="Pearson M."/>
            <person name="Poon T.W."/>
            <person name="Priest M."/>
            <person name="Roberts A."/>
            <person name="Saif S."/>
            <person name="Shea T."/>
            <person name="Sisk P."/>
            <person name="Sykes S."/>
            <person name="Wortman J."/>
            <person name="Nusbaum C."/>
            <person name="Birren B."/>
        </authorList>
    </citation>
    <scope>NUCLEOTIDE SEQUENCE [LARGE SCALE GENOMIC DNA]</scope>
    <source>
        <strain evidence="7 8">CBS 119918</strain>
    </source>
</reference>
<dbReference type="Pfam" id="PF00107">
    <property type="entry name" value="ADH_zinc_N"/>
    <property type="match status" value="1"/>
</dbReference>
<sequence>MGIDFTVYKGSKSGDIVEAQGHRDAGPTEALIALSHCGVCGTDEHYRHADQGLGHEGVGIITEIGSLVPQISDLKVGDRVGMGWMQRTCGHCKPCLTGMYSFIEGQQFKCVNSQQFGFANWDEGCFGTGVAWDVSTLFKIPDAIGSQHAGPLMCGGATVWGPLYEHNLKPGDRVGIVGIGGLGHLAVQFASKMGFEAVVFSGTDAKREEAKAFGASEFYATKGVSKFESVKPVDALLITTSVLPDLSQFIPILAPFAKIFPLTISFDAIPVPALAFVVSGYQLIGSGGAHTASLNAMLDFAAKHDIKPTIEKFPLTKQGIVDAMQKLRDGKVRYRGVLEV</sequence>
<dbReference type="InterPro" id="IPR011032">
    <property type="entry name" value="GroES-like_sf"/>
</dbReference>
<dbReference type="SUPFAM" id="SSF50129">
    <property type="entry name" value="GroES-like"/>
    <property type="match status" value="1"/>
</dbReference>
<keyword evidence="4" id="KW-0560">Oxidoreductase</keyword>
<dbReference type="SUPFAM" id="SSF51735">
    <property type="entry name" value="NAD(P)-binding Rossmann-fold domains"/>
    <property type="match status" value="1"/>
</dbReference>
<dbReference type="InterPro" id="IPR013149">
    <property type="entry name" value="ADH-like_C"/>
</dbReference>
<evidence type="ECO:0000313" key="8">
    <source>
        <dbReference type="Proteomes" id="UP000027920"/>
    </source>
</evidence>
<dbReference type="GO" id="GO:0016616">
    <property type="term" value="F:oxidoreductase activity, acting on the CH-OH group of donors, NAD or NADP as acceptor"/>
    <property type="evidence" value="ECO:0007669"/>
    <property type="project" value="InterPro"/>
</dbReference>
<dbReference type="Gene3D" id="3.40.50.720">
    <property type="entry name" value="NAD(P)-binding Rossmann-like Domain"/>
    <property type="match status" value="1"/>
</dbReference>
<dbReference type="RefSeq" id="XP_013264571.1">
    <property type="nucleotide sequence ID" value="XM_013409117.1"/>
</dbReference>
<organism evidence="7 8">
    <name type="scientific">Exophiala aquamarina CBS 119918</name>
    <dbReference type="NCBI Taxonomy" id="1182545"/>
    <lineage>
        <taxon>Eukaryota</taxon>
        <taxon>Fungi</taxon>
        <taxon>Dikarya</taxon>
        <taxon>Ascomycota</taxon>
        <taxon>Pezizomycotina</taxon>
        <taxon>Eurotiomycetes</taxon>
        <taxon>Chaetothyriomycetidae</taxon>
        <taxon>Chaetothyriales</taxon>
        <taxon>Herpotrichiellaceae</taxon>
        <taxon>Exophiala</taxon>
    </lineage>
</organism>
<dbReference type="PROSITE" id="PS00059">
    <property type="entry name" value="ADH_ZINC"/>
    <property type="match status" value="1"/>
</dbReference>
<dbReference type="HOGENOM" id="CLU_026673_20_2_1"/>
<evidence type="ECO:0000256" key="3">
    <source>
        <dbReference type="ARBA" id="ARBA00022833"/>
    </source>
</evidence>
<dbReference type="PANTHER" id="PTHR42683">
    <property type="entry name" value="ALDEHYDE REDUCTASE"/>
    <property type="match status" value="1"/>
</dbReference>
<evidence type="ECO:0000313" key="7">
    <source>
        <dbReference type="EMBL" id="KEF61981.1"/>
    </source>
</evidence>
<evidence type="ECO:0000256" key="4">
    <source>
        <dbReference type="ARBA" id="ARBA00023002"/>
    </source>
</evidence>
<protein>
    <recommendedName>
        <fullName evidence="6">Enoyl reductase (ER) domain-containing protein</fullName>
    </recommendedName>
</protein>
<evidence type="ECO:0000259" key="6">
    <source>
        <dbReference type="SMART" id="SM00829"/>
    </source>
</evidence>
<comment type="caution">
    <text evidence="7">The sequence shown here is derived from an EMBL/GenBank/DDBJ whole genome shotgun (WGS) entry which is preliminary data.</text>
</comment>
<evidence type="ECO:0000256" key="5">
    <source>
        <dbReference type="RuleBase" id="RU361277"/>
    </source>
</evidence>
<dbReference type="Proteomes" id="UP000027920">
    <property type="component" value="Unassembled WGS sequence"/>
</dbReference>
<comment type="similarity">
    <text evidence="5">Belongs to the zinc-containing alcohol dehydrogenase family.</text>
</comment>
<keyword evidence="2 5" id="KW-0479">Metal-binding</keyword>
<dbReference type="CDD" id="cd05283">
    <property type="entry name" value="CAD1"/>
    <property type="match status" value="1"/>
</dbReference>
<keyword evidence="3 5" id="KW-0862">Zinc</keyword>
<evidence type="ECO:0000256" key="2">
    <source>
        <dbReference type="ARBA" id="ARBA00022723"/>
    </source>
</evidence>
<dbReference type="Pfam" id="PF08240">
    <property type="entry name" value="ADH_N"/>
    <property type="match status" value="1"/>
</dbReference>
<accession>A0A072PQ12</accession>
<dbReference type="InterPro" id="IPR047109">
    <property type="entry name" value="CAD-like"/>
</dbReference>
<dbReference type="STRING" id="1182545.A0A072PQ12"/>
<dbReference type="EMBL" id="AMGV01000002">
    <property type="protein sequence ID" value="KEF61981.1"/>
    <property type="molecule type" value="Genomic_DNA"/>
</dbReference>